<dbReference type="Pfam" id="PF14016">
    <property type="entry name" value="DUF4232"/>
    <property type="match status" value="1"/>
</dbReference>
<evidence type="ECO:0000256" key="1">
    <source>
        <dbReference type="SAM" id="SignalP"/>
    </source>
</evidence>
<dbReference type="AlphaFoldDB" id="A0A7M2SJL4"/>
<feature type="chain" id="PRO_5038604489" evidence="1">
    <location>
        <begin position="20"/>
        <end position="177"/>
    </location>
</feature>
<reference evidence="3 4" key="1">
    <citation type="submission" date="2020-10" db="EMBL/GenBank/DDBJ databases">
        <title>Streptomyces ferrugineus complate genome analysis.</title>
        <authorList>
            <person name="Anwar N."/>
        </authorList>
    </citation>
    <scope>NUCLEOTIDE SEQUENCE [LARGE SCALE GENOMIC DNA]</scope>
    <source>
        <strain evidence="3 4">CCTCC AA2014009</strain>
    </source>
</reference>
<protein>
    <submittedName>
        <fullName evidence="3">DUF4232 domain-containing protein</fullName>
    </submittedName>
</protein>
<keyword evidence="4" id="KW-1185">Reference proteome</keyword>
<feature type="domain" description="DUF4232" evidence="2">
    <location>
        <begin position="40"/>
        <end position="161"/>
    </location>
</feature>
<accession>A0A7M2SJL4</accession>
<organism evidence="3 4">
    <name type="scientific">Streptomyces ferrugineus</name>
    <dbReference type="NCBI Taxonomy" id="1413221"/>
    <lineage>
        <taxon>Bacteria</taxon>
        <taxon>Bacillati</taxon>
        <taxon>Actinomycetota</taxon>
        <taxon>Actinomycetes</taxon>
        <taxon>Kitasatosporales</taxon>
        <taxon>Streptomycetaceae</taxon>
        <taxon>Streptomyces</taxon>
    </lineage>
</organism>
<dbReference type="InterPro" id="IPR025326">
    <property type="entry name" value="DUF4232"/>
</dbReference>
<keyword evidence="1" id="KW-0732">Signal</keyword>
<feature type="signal peptide" evidence="1">
    <location>
        <begin position="1"/>
        <end position="19"/>
    </location>
</feature>
<dbReference type="RefSeq" id="WP_194042611.1">
    <property type="nucleotide sequence ID" value="NZ_CP063373.1"/>
</dbReference>
<dbReference type="Proteomes" id="UP000594205">
    <property type="component" value="Chromosome"/>
</dbReference>
<name>A0A7M2SJL4_9ACTN</name>
<sequence length="177" mass="17623">MRATSRTVAALAAALLLTACDDGGDGDGGQDDKAASGCVAGLAVEFGPANAAPAAGDTGNVPVTVTNRGDADCALAGLPGVEFEAGNIVTTVAADEAAGAAARQKTTLTKGASTSFTLTYVRGEEGDAKSLAVRRAKVLLPGSTRTHSFKWSYGDVSLKSDGQTPDASLSGFQRSGD</sequence>
<dbReference type="PROSITE" id="PS51257">
    <property type="entry name" value="PROKAR_LIPOPROTEIN"/>
    <property type="match status" value="1"/>
</dbReference>
<dbReference type="EMBL" id="CP063373">
    <property type="protein sequence ID" value="QOV36547.1"/>
    <property type="molecule type" value="Genomic_DNA"/>
</dbReference>
<dbReference type="KEGG" id="sfeu:IM697_42330"/>
<evidence type="ECO:0000313" key="4">
    <source>
        <dbReference type="Proteomes" id="UP000594205"/>
    </source>
</evidence>
<gene>
    <name evidence="3" type="ORF">IM697_42330</name>
</gene>
<evidence type="ECO:0000259" key="2">
    <source>
        <dbReference type="Pfam" id="PF14016"/>
    </source>
</evidence>
<evidence type="ECO:0000313" key="3">
    <source>
        <dbReference type="EMBL" id="QOV36547.1"/>
    </source>
</evidence>
<proteinExistence type="predicted"/>